<reference evidence="2" key="2">
    <citation type="submission" date="2020-05" db="UniProtKB">
        <authorList>
            <consortium name="EnsemblMetazoa"/>
        </authorList>
    </citation>
    <scope>IDENTIFICATION</scope>
    <source>
        <strain evidence="2">IAEA</strain>
    </source>
</reference>
<organism evidence="2 3">
    <name type="scientific">Glossina palpalis gambiensis</name>
    <dbReference type="NCBI Taxonomy" id="67801"/>
    <lineage>
        <taxon>Eukaryota</taxon>
        <taxon>Metazoa</taxon>
        <taxon>Ecdysozoa</taxon>
        <taxon>Arthropoda</taxon>
        <taxon>Hexapoda</taxon>
        <taxon>Insecta</taxon>
        <taxon>Pterygota</taxon>
        <taxon>Neoptera</taxon>
        <taxon>Endopterygota</taxon>
        <taxon>Diptera</taxon>
        <taxon>Brachycera</taxon>
        <taxon>Muscomorpha</taxon>
        <taxon>Hippoboscoidea</taxon>
        <taxon>Glossinidae</taxon>
        <taxon>Glossina</taxon>
    </lineage>
</organism>
<keyword evidence="3" id="KW-1185">Reference proteome</keyword>
<feature type="domain" description="Ku70/Ku80 N-terminal alpha/beta" evidence="1">
    <location>
        <begin position="8"/>
        <end position="67"/>
    </location>
</feature>
<dbReference type="EMBL" id="JXJN01022274">
    <property type="status" value="NOT_ANNOTATED_CDS"/>
    <property type="molecule type" value="Genomic_DNA"/>
</dbReference>
<name>A0A1B0BXM5_9MUSC</name>
<evidence type="ECO:0000313" key="2">
    <source>
        <dbReference type="EnsemblMetazoa" id="GPPI043583-PA"/>
    </source>
</evidence>
<dbReference type="STRING" id="67801.A0A1B0BXM5"/>
<dbReference type="Pfam" id="PF03731">
    <property type="entry name" value="Ku_N"/>
    <property type="match status" value="1"/>
</dbReference>
<dbReference type="AlphaFoldDB" id="A0A1B0BXM5"/>
<proteinExistence type="predicted"/>
<evidence type="ECO:0000313" key="3">
    <source>
        <dbReference type="Proteomes" id="UP000092460"/>
    </source>
</evidence>
<accession>A0A1B0BXM5</accession>
<sequence>CYSYWPRSVIFVVDANFYTKESSRITDVLNIIRNILLFGLLFNDKDVTDLVFANTNESVQPYESICLENIEMPHVNANVPTTHTPPPQNWDSYTRVLHKAVDLKHKEVDSKLIPMFLSLVNDQDMQSFVSVFPVKLRDVLFDRKIKQSLPRPSLGDFKLSLCPDLSLLAQYFNYFQKDKKTTQNIAAAQR</sequence>
<evidence type="ECO:0000259" key="1">
    <source>
        <dbReference type="Pfam" id="PF03731"/>
    </source>
</evidence>
<dbReference type="EnsemblMetazoa" id="GPPI043583-RA">
    <property type="protein sequence ID" value="GPPI043583-PA"/>
    <property type="gene ID" value="GPPI043583"/>
</dbReference>
<dbReference type="InterPro" id="IPR005161">
    <property type="entry name" value="Ku_N"/>
</dbReference>
<reference evidence="3" key="1">
    <citation type="submission" date="2015-01" db="EMBL/GenBank/DDBJ databases">
        <authorList>
            <person name="Aksoy S."/>
            <person name="Warren W."/>
            <person name="Wilson R.K."/>
        </authorList>
    </citation>
    <scope>NUCLEOTIDE SEQUENCE [LARGE SCALE GENOMIC DNA]</scope>
    <source>
        <strain evidence="3">IAEA</strain>
    </source>
</reference>
<protein>
    <recommendedName>
        <fullName evidence="1">Ku70/Ku80 N-terminal alpha/beta domain-containing protein</fullName>
    </recommendedName>
</protein>
<dbReference type="Proteomes" id="UP000092460">
    <property type="component" value="Unassembled WGS sequence"/>
</dbReference>
<dbReference type="VEuPathDB" id="VectorBase:GPPI043583"/>